<reference evidence="1 2" key="1">
    <citation type="submission" date="2018-06" db="EMBL/GenBank/DDBJ databases">
        <title>Spongiibacterium sp. HME9304 Genome sequencing and assembly.</title>
        <authorList>
            <person name="Kang H."/>
            <person name="Kim H."/>
            <person name="Joh K."/>
        </authorList>
    </citation>
    <scope>NUCLEOTIDE SEQUENCE [LARGE SCALE GENOMIC DNA]</scope>
    <source>
        <strain evidence="1 2">HME9304</strain>
    </source>
</reference>
<dbReference type="EMBL" id="CP030104">
    <property type="protein sequence ID" value="AWX46190.1"/>
    <property type="molecule type" value="Genomic_DNA"/>
</dbReference>
<dbReference type="OrthoDB" id="9880747at2"/>
<organism evidence="1 2">
    <name type="scientific">Flagellimonas maritima</name>
    <dbReference type="NCBI Taxonomy" id="1383885"/>
    <lineage>
        <taxon>Bacteria</taxon>
        <taxon>Pseudomonadati</taxon>
        <taxon>Bacteroidota</taxon>
        <taxon>Flavobacteriia</taxon>
        <taxon>Flavobacteriales</taxon>
        <taxon>Flavobacteriaceae</taxon>
        <taxon>Flagellimonas</taxon>
    </lineage>
</organism>
<dbReference type="RefSeq" id="WP_112379495.1">
    <property type="nucleotide sequence ID" value="NZ_CP030104.1"/>
</dbReference>
<accession>A0A2Z4LWU6</accession>
<protein>
    <submittedName>
        <fullName evidence="1">Uncharacterized protein</fullName>
    </submittedName>
</protein>
<dbReference type="AlphaFoldDB" id="A0A2Z4LWU6"/>
<sequence>MDITIGELDKKLTSDIFTENDPKQYLEREETLKKFINVCFNHSIQLVEMPHKESEKISFYKEQRIKRSLKRLSDYVGYLAHQLDKEKIVDHFKNQGIIPISNLDIDTSFIIANSYYGSIKYDLFWIDNLRYYDALNIATNNFKIEDLSSYLPDSYSQFKNTILPYFKKLELLKNFKGTLLEICKTYEIKSYRACNLLILTSIEGIVRTLGQYLIDKQNLEIDLNQEFNSLDSYLRKIPWKPDYEISDTKYKFLTGDWDFRRDNIEPLKNFNINLKQRLDFLRRRFKEDRDMILHGLESDYGKEWHLFVNFSALEEVYETFEYYMKKYK</sequence>
<gene>
    <name evidence="1" type="ORF">HME9304_03222</name>
</gene>
<dbReference type="KEGG" id="spon:HME9304_03222"/>
<keyword evidence="2" id="KW-1185">Reference proteome</keyword>
<proteinExistence type="predicted"/>
<name>A0A2Z4LWU6_9FLAO</name>
<evidence type="ECO:0000313" key="2">
    <source>
        <dbReference type="Proteomes" id="UP000248536"/>
    </source>
</evidence>
<dbReference type="Proteomes" id="UP000248536">
    <property type="component" value="Chromosome"/>
</dbReference>
<evidence type="ECO:0000313" key="1">
    <source>
        <dbReference type="EMBL" id="AWX46190.1"/>
    </source>
</evidence>